<evidence type="ECO:0000313" key="5">
    <source>
        <dbReference type="EMBL" id="KAK7431167.1"/>
    </source>
</evidence>
<name>A0ABR1IDY4_9HYPO</name>
<dbReference type="PANTHER" id="PTHR42748">
    <property type="entry name" value="NITROGEN METABOLITE REPRESSION PROTEIN NMRA FAMILY MEMBER"/>
    <property type="match status" value="1"/>
</dbReference>
<keyword evidence="6" id="KW-1185">Reference proteome</keyword>
<reference evidence="5 6" key="1">
    <citation type="journal article" date="2025" name="Microbiol. Resour. Announc.">
        <title>Draft genome sequences for Neonectria magnoliae and Neonectria punicea, canker pathogens of Liriodendron tulipifera and Acer saccharum in West Virginia.</title>
        <authorList>
            <person name="Petronek H.M."/>
            <person name="Kasson M.T."/>
            <person name="Metheny A.M."/>
            <person name="Stauder C.M."/>
            <person name="Lovett B."/>
            <person name="Lynch S.C."/>
            <person name="Garnas J.R."/>
            <person name="Kasson L.R."/>
            <person name="Stajich J.E."/>
        </authorList>
    </citation>
    <scope>NUCLEOTIDE SEQUENCE [LARGE SCALE GENOMIC DNA]</scope>
    <source>
        <strain evidence="5 6">NRRL 64651</strain>
    </source>
</reference>
<proteinExistence type="inferred from homology"/>
<dbReference type="InterPro" id="IPR051164">
    <property type="entry name" value="NmrA-like_oxidored"/>
</dbReference>
<dbReference type="PANTHER" id="PTHR42748:SF26">
    <property type="entry name" value="NMRA-LIKE DOMAIN-CONTAINING PROTEIN"/>
    <property type="match status" value="1"/>
</dbReference>
<dbReference type="Gene3D" id="3.40.50.720">
    <property type="entry name" value="NAD(P)-binding Rossmann-like Domain"/>
    <property type="match status" value="1"/>
</dbReference>
<comment type="caution">
    <text evidence="5">The sequence shown here is derived from an EMBL/GenBank/DDBJ whole genome shotgun (WGS) entry which is preliminary data.</text>
</comment>
<evidence type="ECO:0000256" key="2">
    <source>
        <dbReference type="ARBA" id="ARBA00022857"/>
    </source>
</evidence>
<dbReference type="Proteomes" id="UP001498421">
    <property type="component" value="Unassembled WGS sequence"/>
</dbReference>
<dbReference type="EMBL" id="JAZAVK010000013">
    <property type="protein sequence ID" value="KAK7431167.1"/>
    <property type="molecule type" value="Genomic_DNA"/>
</dbReference>
<feature type="domain" description="NmrA-like" evidence="4">
    <location>
        <begin position="1"/>
        <end position="316"/>
    </location>
</feature>
<gene>
    <name evidence="5" type="ORF">QQZ08_002207</name>
</gene>
<protein>
    <recommendedName>
        <fullName evidence="4">NmrA-like domain-containing protein</fullName>
    </recommendedName>
</protein>
<organism evidence="5 6">
    <name type="scientific">Neonectria magnoliae</name>
    <dbReference type="NCBI Taxonomy" id="2732573"/>
    <lineage>
        <taxon>Eukaryota</taxon>
        <taxon>Fungi</taxon>
        <taxon>Dikarya</taxon>
        <taxon>Ascomycota</taxon>
        <taxon>Pezizomycotina</taxon>
        <taxon>Sordariomycetes</taxon>
        <taxon>Hypocreomycetidae</taxon>
        <taxon>Hypocreales</taxon>
        <taxon>Nectriaceae</taxon>
        <taxon>Neonectria</taxon>
    </lineage>
</organism>
<evidence type="ECO:0000256" key="1">
    <source>
        <dbReference type="ARBA" id="ARBA00006328"/>
    </source>
</evidence>
<accession>A0ABR1IDY4</accession>
<evidence type="ECO:0000256" key="3">
    <source>
        <dbReference type="SAM" id="SignalP"/>
    </source>
</evidence>
<dbReference type="SUPFAM" id="SSF51735">
    <property type="entry name" value="NAD(P)-binding Rossmann-fold domains"/>
    <property type="match status" value="1"/>
</dbReference>
<dbReference type="Gene3D" id="3.90.25.10">
    <property type="entry name" value="UDP-galactose 4-epimerase, domain 1"/>
    <property type="match status" value="1"/>
</dbReference>
<dbReference type="InterPro" id="IPR036291">
    <property type="entry name" value="NAD(P)-bd_dom_sf"/>
</dbReference>
<keyword evidence="2" id="KW-0521">NADP</keyword>
<dbReference type="InterPro" id="IPR008030">
    <property type="entry name" value="NmrA-like"/>
</dbReference>
<evidence type="ECO:0000313" key="6">
    <source>
        <dbReference type="Proteomes" id="UP001498421"/>
    </source>
</evidence>
<feature type="chain" id="PRO_5046971340" description="NmrA-like domain-containing protein" evidence="3">
    <location>
        <begin position="16"/>
        <end position="330"/>
    </location>
</feature>
<comment type="similarity">
    <text evidence="1">Belongs to the NmrA-type oxidoreductase family.</text>
</comment>
<evidence type="ECO:0000259" key="4">
    <source>
        <dbReference type="Pfam" id="PF05368"/>
    </source>
</evidence>
<feature type="signal peptide" evidence="3">
    <location>
        <begin position="1"/>
        <end position="15"/>
    </location>
</feature>
<dbReference type="Pfam" id="PF05368">
    <property type="entry name" value="NmrA"/>
    <property type="match status" value="1"/>
</dbReference>
<keyword evidence="3" id="KW-0732">Signal</keyword>
<sequence length="330" mass="36475">MSKLIVVLGITGVQGSSVADTYLQTPGWKIRGVTRNPESDSAKEWVAKGVELVEGDLDDVTTLKRAFMGADVIFGVTDFWTIFKDPESSNKKKPGQELVEYCYEVELQQGKNIADAAATVPGLFRYIFSSMANATMSSGGKYDKLYHMDSKAEAAAYAQNLPALAGKFSQVQAPIYFQLPWQWGLPTTPKKTTDGTWRMTGIGPGNRGIPFGHVRKDLGPCVKAVAESEPNVNLFAVGEYLSWTDYLRIFCETQGLKYGGYDERSYDDFCELLPGGLGHEFGHNVLFSLEYGYEGSDPAVIKPRKLGLKMTSFREYCTETDFSGILMSEM</sequence>